<protein>
    <submittedName>
        <fullName evidence="1">Uncharacterized protein</fullName>
    </submittedName>
</protein>
<evidence type="ECO:0000313" key="1">
    <source>
        <dbReference type="EMBL" id="MDR9896031.1"/>
    </source>
</evidence>
<name>A0AAP5M5L2_9CYAN</name>
<dbReference type="AlphaFoldDB" id="A0AAP5M5L2"/>
<proteinExistence type="predicted"/>
<gene>
    <name evidence="1" type="ORF">G7B40_015875</name>
</gene>
<dbReference type="Proteomes" id="UP000667802">
    <property type="component" value="Unassembled WGS sequence"/>
</dbReference>
<evidence type="ECO:0000313" key="2">
    <source>
        <dbReference type="Proteomes" id="UP000667802"/>
    </source>
</evidence>
<comment type="caution">
    <text evidence="1">The sequence shown here is derived from an EMBL/GenBank/DDBJ whole genome shotgun (WGS) entry which is preliminary data.</text>
</comment>
<reference evidence="2" key="1">
    <citation type="journal article" date="2021" name="Science">
        <title>Hunting the eagle killer: A cyanobacterial neurotoxin causes vacuolar myelinopathy.</title>
        <authorList>
            <person name="Breinlinger S."/>
            <person name="Phillips T.J."/>
            <person name="Haram B.N."/>
            <person name="Mares J."/>
            <person name="Martinez Yerena J.A."/>
            <person name="Hrouzek P."/>
            <person name="Sobotka R."/>
            <person name="Henderson W.M."/>
            <person name="Schmieder P."/>
            <person name="Williams S.M."/>
            <person name="Lauderdale J.D."/>
            <person name="Wilde H.D."/>
            <person name="Gerrin W."/>
            <person name="Kust A."/>
            <person name="Washington J.W."/>
            <person name="Wagner C."/>
            <person name="Geier B."/>
            <person name="Liebeke M."/>
            <person name="Enke H."/>
            <person name="Niedermeyer T.H.J."/>
            <person name="Wilde S.B."/>
        </authorList>
    </citation>
    <scope>NUCLEOTIDE SEQUENCE [LARGE SCALE GENOMIC DNA]</scope>
    <source>
        <strain evidence="2">Thurmond2011</strain>
    </source>
</reference>
<accession>A0AAP5M5L2</accession>
<keyword evidence="2" id="KW-1185">Reference proteome</keyword>
<dbReference type="RefSeq" id="WP_208344728.1">
    <property type="nucleotide sequence ID" value="NZ_CAWQFN010000533.1"/>
</dbReference>
<sequence>MSPVIYPIYYRVIRCEGGKWYVKGAKLCSPNHIPIGLENAESYGITTESLLVSLFRINGGLAGYYIANLQEKKYYYCGLSIEDVQATFFSLGIGRVEQ</sequence>
<dbReference type="EMBL" id="JAALHA020000006">
    <property type="protein sequence ID" value="MDR9896031.1"/>
    <property type="molecule type" value="Genomic_DNA"/>
</dbReference>
<organism evidence="1 2">
    <name type="scientific">Aetokthonos hydrillicola Thurmond2011</name>
    <dbReference type="NCBI Taxonomy" id="2712845"/>
    <lineage>
        <taxon>Bacteria</taxon>
        <taxon>Bacillati</taxon>
        <taxon>Cyanobacteriota</taxon>
        <taxon>Cyanophyceae</taxon>
        <taxon>Nostocales</taxon>
        <taxon>Hapalosiphonaceae</taxon>
        <taxon>Aetokthonos</taxon>
    </lineage>
</organism>